<proteinExistence type="inferred from homology"/>
<dbReference type="GO" id="GO:0071949">
    <property type="term" value="F:FAD binding"/>
    <property type="evidence" value="ECO:0007669"/>
    <property type="project" value="InterPro"/>
</dbReference>
<dbReference type="InterPro" id="IPR016169">
    <property type="entry name" value="FAD-bd_PCMH_sub2"/>
</dbReference>
<evidence type="ECO:0000256" key="1">
    <source>
        <dbReference type="ARBA" id="ARBA00005466"/>
    </source>
</evidence>
<dbReference type="GO" id="GO:0016491">
    <property type="term" value="F:oxidoreductase activity"/>
    <property type="evidence" value="ECO:0007669"/>
    <property type="project" value="UniProtKB-KW"/>
</dbReference>
<protein>
    <submittedName>
        <fullName evidence="6">Putative fad binding domain-containing protein</fullName>
    </submittedName>
</protein>
<keyword evidence="4" id="KW-0560">Oxidoreductase</keyword>
<dbReference type="PANTHER" id="PTHR42973">
    <property type="entry name" value="BINDING OXIDOREDUCTASE, PUTATIVE (AFU_ORTHOLOGUE AFUA_1G17690)-RELATED"/>
    <property type="match status" value="1"/>
</dbReference>
<evidence type="ECO:0000256" key="3">
    <source>
        <dbReference type="ARBA" id="ARBA00022827"/>
    </source>
</evidence>
<comment type="similarity">
    <text evidence="1">Belongs to the oxygen-dependent FAD-linked oxidoreductase family.</text>
</comment>
<evidence type="ECO:0000256" key="2">
    <source>
        <dbReference type="ARBA" id="ARBA00022630"/>
    </source>
</evidence>
<keyword evidence="3" id="KW-0274">FAD</keyword>
<evidence type="ECO:0000256" key="4">
    <source>
        <dbReference type="ARBA" id="ARBA00023002"/>
    </source>
</evidence>
<dbReference type="SUPFAM" id="SSF56176">
    <property type="entry name" value="FAD-binding/transporter-associated domain-like"/>
    <property type="match status" value="1"/>
</dbReference>
<dbReference type="AlphaFoldDB" id="M7SYJ2"/>
<dbReference type="EMBL" id="KB707412">
    <property type="protein sequence ID" value="EMR62626.1"/>
    <property type="molecule type" value="Genomic_DNA"/>
</dbReference>
<dbReference type="KEGG" id="ela:UCREL1_10442"/>
<dbReference type="Proteomes" id="UP000012174">
    <property type="component" value="Unassembled WGS sequence"/>
</dbReference>
<dbReference type="PROSITE" id="PS51387">
    <property type="entry name" value="FAD_PCMH"/>
    <property type="match status" value="1"/>
</dbReference>
<accession>M7SYJ2</accession>
<dbReference type="HOGENOM" id="CLU_018354_1_1_1"/>
<dbReference type="STRING" id="1287681.M7SYJ2"/>
<dbReference type="OrthoDB" id="2151789at2759"/>
<feature type="domain" description="FAD-binding PCMH-type" evidence="5">
    <location>
        <begin position="1"/>
        <end position="161"/>
    </location>
</feature>
<dbReference type="InterPro" id="IPR006094">
    <property type="entry name" value="Oxid_FAD_bind_N"/>
</dbReference>
<dbReference type="InterPro" id="IPR016166">
    <property type="entry name" value="FAD-bd_PCMH"/>
</dbReference>
<keyword evidence="2" id="KW-0285">Flavoprotein</keyword>
<dbReference type="InterPro" id="IPR050416">
    <property type="entry name" value="FAD-linked_Oxidoreductase"/>
</dbReference>
<dbReference type="eggNOG" id="KOG1231">
    <property type="taxonomic scope" value="Eukaryota"/>
</dbReference>
<organism evidence="6 7">
    <name type="scientific">Eutypa lata (strain UCR-EL1)</name>
    <name type="common">Grapevine dieback disease fungus</name>
    <name type="synonym">Eutypa armeniacae</name>
    <dbReference type="NCBI Taxonomy" id="1287681"/>
    <lineage>
        <taxon>Eukaryota</taxon>
        <taxon>Fungi</taxon>
        <taxon>Dikarya</taxon>
        <taxon>Ascomycota</taxon>
        <taxon>Pezizomycotina</taxon>
        <taxon>Sordariomycetes</taxon>
        <taxon>Xylariomycetidae</taxon>
        <taxon>Xylariales</taxon>
        <taxon>Diatrypaceae</taxon>
        <taxon>Eutypa</taxon>
    </lineage>
</organism>
<dbReference type="Pfam" id="PF01565">
    <property type="entry name" value="FAD_binding_4"/>
    <property type="match status" value="1"/>
</dbReference>
<name>M7SYJ2_EUTLA</name>
<keyword evidence="7" id="KW-1185">Reference proteome</keyword>
<sequence>MDTTQAIEALRLALPAAHFAQPGSSDYDGLNHVYQSGLCSDITPACIRLKGINVKDGVVEVAAGESWGPVYDQLGESGLGFSGGRSFRSGIGGLALAGGLSFVSSREGFICDSILNFEVVLASGAIVNSNAHENTDLWVALRGGGNNLGIVTRFDFRTFKQGPLYGGSLYYLGDSFPGQLVAELQKPDASEETHLMVSIGYAAMFGPQMMCMNQVYCTKGIDKSPVLQPFTEIHPQIDQMNSLRIQTLAEAAREQAGDRPSPKRSVYMNTTVKADIETLQAALEVYTAAIEPLKAREGIVRSATQGGNVLGLETELGPFVSILFLTFWERREDDEKIVDTLREALDQVEREAETRGTLVPFKYLNYAATFQDPIGSYGGGNIENLHHASQKFDPEGLFQKGVPGGWKLFS</sequence>
<dbReference type="Gene3D" id="3.30.465.10">
    <property type="match status" value="1"/>
</dbReference>
<reference evidence="7" key="1">
    <citation type="journal article" date="2013" name="Genome Announc.">
        <title>Draft genome sequence of the grapevine dieback fungus Eutypa lata UCR-EL1.</title>
        <authorList>
            <person name="Blanco-Ulate B."/>
            <person name="Rolshausen P.E."/>
            <person name="Cantu D."/>
        </authorList>
    </citation>
    <scope>NUCLEOTIDE SEQUENCE [LARGE SCALE GENOMIC DNA]</scope>
    <source>
        <strain evidence="7">UCR-EL1</strain>
    </source>
</reference>
<dbReference type="Gene3D" id="3.40.462.20">
    <property type="match status" value="1"/>
</dbReference>
<dbReference type="InterPro" id="IPR036318">
    <property type="entry name" value="FAD-bd_PCMH-like_sf"/>
</dbReference>
<evidence type="ECO:0000259" key="5">
    <source>
        <dbReference type="PROSITE" id="PS51387"/>
    </source>
</evidence>
<gene>
    <name evidence="6" type="ORF">UCREL1_10442</name>
</gene>
<dbReference type="PANTHER" id="PTHR42973:SF22">
    <property type="entry name" value="FAD-BINDING PCMH-TYPE DOMAIN-CONTAINING PROTEIN-RELATED"/>
    <property type="match status" value="1"/>
</dbReference>
<evidence type="ECO:0000313" key="6">
    <source>
        <dbReference type="EMBL" id="EMR62626.1"/>
    </source>
</evidence>
<evidence type="ECO:0000313" key="7">
    <source>
        <dbReference type="Proteomes" id="UP000012174"/>
    </source>
</evidence>